<reference evidence="3 4" key="1">
    <citation type="journal article" date="2018" name="Sci. Adv.">
        <title>Multi-heme cytochromes provide a pathway for survival in energy-limited environments.</title>
        <authorList>
            <person name="Deng X."/>
            <person name="Dohmae N."/>
            <person name="Nealson K.H."/>
            <person name="Hashimoto K."/>
            <person name="Okamoto A."/>
        </authorList>
    </citation>
    <scope>NUCLEOTIDE SEQUENCE [LARGE SCALE GENOMIC DNA]</scope>
    <source>
        <strain evidence="3 4">IS5</strain>
    </source>
</reference>
<evidence type="ECO:0000313" key="3">
    <source>
        <dbReference type="EMBL" id="BBD07387.1"/>
    </source>
</evidence>
<dbReference type="PROSITE" id="PS50110">
    <property type="entry name" value="RESPONSE_REGULATORY"/>
    <property type="match status" value="1"/>
</dbReference>
<feature type="domain" description="Response regulatory" evidence="2">
    <location>
        <begin position="3"/>
        <end position="118"/>
    </location>
</feature>
<dbReference type="Gene3D" id="1.10.3210.10">
    <property type="entry name" value="Hypothetical protein af1432"/>
    <property type="match status" value="1"/>
</dbReference>
<dbReference type="KEGG" id="dfl:DFE_0661"/>
<sequence>MPTILFVDENDAVMANLPEVAHDKFELLLATSYEDATKRLKGQNDIAVVVTELNLNGEDGIVFLANARQNSPETVRIIFTAQNDFLDAFNALNTAQAYRFVKKPCPPQDLLKVIAKAVRRHSRKIKERRAARNSLIGSVKALVDILDMVNPEAMGLSKRIRSRVMATGKALEIKPLWQLDLAVTLSHIGCVALPAEILKKIDQGDNLTPEELQIFGMHPRIAANLLANIDQMAPVAEIIRHQLSPQHDKQPLESRIIKIALDLDRMVQKGAEAINVLKHMRAKDKIYDPLVVDAMLSLEGTTQAPEPSSVREICISELEEGMIMAEDMVNKEGTKLLLRGQAVSKPSLIRLQSFYIALGVIEPIRVMAESAREAAPACS</sequence>
<dbReference type="Pfam" id="PF00072">
    <property type="entry name" value="Response_reg"/>
    <property type="match status" value="1"/>
</dbReference>
<dbReference type="InterPro" id="IPR001789">
    <property type="entry name" value="Sig_transdc_resp-reg_receiver"/>
</dbReference>
<evidence type="ECO:0000259" key="2">
    <source>
        <dbReference type="PROSITE" id="PS50110"/>
    </source>
</evidence>
<evidence type="ECO:0000256" key="1">
    <source>
        <dbReference type="PROSITE-ProRule" id="PRU00169"/>
    </source>
</evidence>
<dbReference type="RefSeq" id="WP_126376598.1">
    <property type="nucleotide sequence ID" value="NZ_AP017378.1"/>
</dbReference>
<dbReference type="SUPFAM" id="SSF52172">
    <property type="entry name" value="CheY-like"/>
    <property type="match status" value="1"/>
</dbReference>
<dbReference type="GO" id="GO:0000160">
    <property type="term" value="P:phosphorelay signal transduction system"/>
    <property type="evidence" value="ECO:0007669"/>
    <property type="project" value="InterPro"/>
</dbReference>
<protein>
    <submittedName>
        <fullName evidence="3">Response regulator</fullName>
    </submittedName>
</protein>
<dbReference type="PANTHER" id="PTHR45228">
    <property type="entry name" value="CYCLIC DI-GMP PHOSPHODIESTERASE TM_0186-RELATED"/>
    <property type="match status" value="1"/>
</dbReference>
<organism evidence="3 4">
    <name type="scientific">Desulfovibrio ferrophilus</name>
    <dbReference type="NCBI Taxonomy" id="241368"/>
    <lineage>
        <taxon>Bacteria</taxon>
        <taxon>Pseudomonadati</taxon>
        <taxon>Thermodesulfobacteriota</taxon>
        <taxon>Desulfovibrionia</taxon>
        <taxon>Desulfovibrionales</taxon>
        <taxon>Desulfovibrionaceae</taxon>
        <taxon>Desulfovibrio</taxon>
    </lineage>
</organism>
<dbReference type="Pfam" id="PF13487">
    <property type="entry name" value="HD_5"/>
    <property type="match status" value="1"/>
</dbReference>
<dbReference type="OrthoDB" id="9802066at2"/>
<gene>
    <name evidence="3" type="ORF">DFE_0661</name>
</gene>
<name>A0A2Z6AVW9_9BACT</name>
<accession>A0A2Z6AVW9</accession>
<dbReference type="PANTHER" id="PTHR45228:SF8">
    <property type="entry name" value="TWO-COMPONENT RESPONSE REGULATOR-RELATED"/>
    <property type="match status" value="1"/>
</dbReference>
<dbReference type="EMBL" id="AP017378">
    <property type="protein sequence ID" value="BBD07387.1"/>
    <property type="molecule type" value="Genomic_DNA"/>
</dbReference>
<dbReference type="InterPro" id="IPR011006">
    <property type="entry name" value="CheY-like_superfamily"/>
</dbReference>
<keyword evidence="4" id="KW-1185">Reference proteome</keyword>
<dbReference type="InterPro" id="IPR052020">
    <property type="entry name" value="Cyclic_di-GMP/3'3'-cGAMP_PDE"/>
</dbReference>
<proteinExistence type="predicted"/>
<dbReference type="AlphaFoldDB" id="A0A2Z6AVW9"/>
<comment type="caution">
    <text evidence="1">Lacks conserved residue(s) required for the propagation of feature annotation.</text>
</comment>
<evidence type="ECO:0000313" key="4">
    <source>
        <dbReference type="Proteomes" id="UP000269883"/>
    </source>
</evidence>
<dbReference type="Proteomes" id="UP000269883">
    <property type="component" value="Chromosome"/>
</dbReference>
<dbReference type="SMART" id="SM00448">
    <property type="entry name" value="REC"/>
    <property type="match status" value="1"/>
</dbReference>
<dbReference type="Gene3D" id="3.40.50.2300">
    <property type="match status" value="1"/>
</dbReference>